<accession>A0A0D6JRU2</accession>
<keyword evidence="3" id="KW-1185">Reference proteome</keyword>
<sequence>MTDDDAPEVPVVCEACDTTTRVPLSEVADAIERHNEQVHDGDDIAQVDPEIVKHVTDLAAKDMSVFEDEDEA</sequence>
<evidence type="ECO:0000259" key="1">
    <source>
        <dbReference type="Pfam" id="PF26476"/>
    </source>
</evidence>
<evidence type="ECO:0000313" key="3">
    <source>
        <dbReference type="Proteomes" id="UP000198902"/>
    </source>
</evidence>
<evidence type="ECO:0000313" key="2">
    <source>
        <dbReference type="EMBL" id="CQR50363.1"/>
    </source>
</evidence>
<dbReference type="Proteomes" id="UP000198902">
    <property type="component" value="Unassembled WGS sequence"/>
</dbReference>
<organism evidence="2 3">
    <name type="scientific">Haloferax massiliensis</name>
    <dbReference type="NCBI Taxonomy" id="1476858"/>
    <lineage>
        <taxon>Archaea</taxon>
        <taxon>Methanobacteriati</taxon>
        <taxon>Methanobacteriota</taxon>
        <taxon>Stenosarchaea group</taxon>
        <taxon>Halobacteria</taxon>
        <taxon>Halobacteriales</taxon>
        <taxon>Haloferacaceae</taxon>
        <taxon>Haloferax</taxon>
    </lineage>
</organism>
<dbReference type="AlphaFoldDB" id="A0A0D6JRU2"/>
<dbReference type="RefSeq" id="WP_089778394.1">
    <property type="nucleotide sequence ID" value="NZ_CABLRR010000002.1"/>
</dbReference>
<reference evidence="3" key="1">
    <citation type="submission" date="2015-03" db="EMBL/GenBank/DDBJ databases">
        <authorList>
            <person name="Urmite Genomes"/>
        </authorList>
    </citation>
    <scope>NUCLEOTIDE SEQUENCE [LARGE SCALE GENOMIC DNA]</scope>
    <source>
        <strain evidence="3">Arc-Hr</strain>
    </source>
</reference>
<name>A0A0D6JRU2_9EURY</name>
<protein>
    <recommendedName>
        <fullName evidence="1">DUF8149 domain-containing protein</fullName>
    </recommendedName>
</protein>
<dbReference type="EMBL" id="CSTE01000002">
    <property type="protein sequence ID" value="CQR50363.1"/>
    <property type="molecule type" value="Genomic_DNA"/>
</dbReference>
<dbReference type="Pfam" id="PF26476">
    <property type="entry name" value="DUF8149"/>
    <property type="match status" value="1"/>
</dbReference>
<proteinExistence type="predicted"/>
<dbReference type="OrthoDB" id="260707at2157"/>
<feature type="domain" description="DUF8149" evidence="1">
    <location>
        <begin position="1"/>
        <end position="69"/>
    </location>
</feature>
<gene>
    <name evidence="2" type="ORF">BN996_01842</name>
</gene>
<dbReference type="InterPro" id="IPR058462">
    <property type="entry name" value="DUF8149"/>
</dbReference>